<dbReference type="OrthoDB" id="2147650at2759"/>
<reference evidence="2 3" key="1">
    <citation type="submission" date="2016-07" db="EMBL/GenBank/DDBJ databases">
        <title>Pervasive Adenine N6-methylation of Active Genes in Fungi.</title>
        <authorList>
            <consortium name="DOE Joint Genome Institute"/>
            <person name="Mondo S.J."/>
            <person name="Dannebaum R.O."/>
            <person name="Kuo R.C."/>
            <person name="Labutti K."/>
            <person name="Haridas S."/>
            <person name="Kuo A."/>
            <person name="Salamov A."/>
            <person name="Ahrendt S.R."/>
            <person name="Lipzen A."/>
            <person name="Sullivan W."/>
            <person name="Andreopoulos W.B."/>
            <person name="Clum A."/>
            <person name="Lindquist E."/>
            <person name="Daum C."/>
            <person name="Ramamoorthy G.K."/>
            <person name="Gryganskyi A."/>
            <person name="Culley D."/>
            <person name="Magnuson J.K."/>
            <person name="James T.Y."/>
            <person name="O'Malley M.A."/>
            <person name="Stajich J.E."/>
            <person name="Spatafora J.W."/>
            <person name="Visel A."/>
            <person name="Grigoriev I.V."/>
        </authorList>
    </citation>
    <scope>NUCLEOTIDE SEQUENCE [LARGE SCALE GENOMIC DNA]</scope>
    <source>
        <strain evidence="2 3">PL171</strain>
    </source>
</reference>
<evidence type="ECO:0000256" key="1">
    <source>
        <dbReference type="SAM" id="Phobius"/>
    </source>
</evidence>
<gene>
    <name evidence="2" type="ORF">BCR44DRAFT_1430801</name>
</gene>
<evidence type="ECO:0000313" key="2">
    <source>
        <dbReference type="EMBL" id="ORZ37264.1"/>
    </source>
</evidence>
<keyword evidence="1" id="KW-0472">Membrane</keyword>
<feature type="transmembrane region" description="Helical" evidence="1">
    <location>
        <begin position="213"/>
        <end position="233"/>
    </location>
</feature>
<feature type="transmembrane region" description="Helical" evidence="1">
    <location>
        <begin position="148"/>
        <end position="175"/>
    </location>
</feature>
<comment type="caution">
    <text evidence="2">The sequence shown here is derived from an EMBL/GenBank/DDBJ whole genome shotgun (WGS) entry which is preliminary data.</text>
</comment>
<dbReference type="AlphaFoldDB" id="A0A1Y2HTI5"/>
<proteinExistence type="predicted"/>
<name>A0A1Y2HTI5_9FUNG</name>
<dbReference type="EMBL" id="MCFL01000013">
    <property type="protein sequence ID" value="ORZ37264.1"/>
    <property type="molecule type" value="Genomic_DNA"/>
</dbReference>
<evidence type="ECO:0000313" key="3">
    <source>
        <dbReference type="Proteomes" id="UP000193411"/>
    </source>
</evidence>
<feature type="transmembrane region" description="Helical" evidence="1">
    <location>
        <begin position="12"/>
        <end position="30"/>
    </location>
</feature>
<protein>
    <submittedName>
        <fullName evidence="2">Uncharacterized protein</fullName>
    </submittedName>
</protein>
<accession>A0A1Y2HTI5</accession>
<keyword evidence="3" id="KW-1185">Reference proteome</keyword>
<sequence length="269" mass="29729">MSSLQARLIRLYLRFAFVLVIVIPACALVIWRNDVALTDPKTPHLATQNMSLAVLYAYALACARASLLPTHNVAATQILVGFGGFYLLATGALITFGLYYLLLGIGLLILRWPNPVDAVTGWIQGVVEGVKDFPKRLRDPKSPKVASYWALFCACLLASVVGLLQPGIGLAFRWYPYPDPTRLTPTESLICGFFIPAVLYLFAYWHRLYDEDVILFTEFISLMGFFHGFAMMIDSIAGTQGNDNVHHILGGDVVLMWLIGSAPHAHTLL</sequence>
<feature type="transmembrane region" description="Helical" evidence="1">
    <location>
        <begin position="79"/>
        <end position="102"/>
    </location>
</feature>
<dbReference type="Proteomes" id="UP000193411">
    <property type="component" value="Unassembled WGS sequence"/>
</dbReference>
<feature type="transmembrane region" description="Helical" evidence="1">
    <location>
        <begin position="187"/>
        <end position="207"/>
    </location>
</feature>
<keyword evidence="1" id="KW-0812">Transmembrane</keyword>
<organism evidence="2 3">
    <name type="scientific">Catenaria anguillulae PL171</name>
    <dbReference type="NCBI Taxonomy" id="765915"/>
    <lineage>
        <taxon>Eukaryota</taxon>
        <taxon>Fungi</taxon>
        <taxon>Fungi incertae sedis</taxon>
        <taxon>Blastocladiomycota</taxon>
        <taxon>Blastocladiomycetes</taxon>
        <taxon>Blastocladiales</taxon>
        <taxon>Catenariaceae</taxon>
        <taxon>Catenaria</taxon>
    </lineage>
</organism>
<keyword evidence="1" id="KW-1133">Transmembrane helix</keyword>